<feature type="domain" description="CyaD-like alpha-helical hairpin" evidence="11">
    <location>
        <begin position="125"/>
        <end position="308"/>
    </location>
</feature>
<dbReference type="InterPro" id="IPR058982">
    <property type="entry name" value="Beta-barrel_AprE"/>
</dbReference>
<evidence type="ECO:0000256" key="8">
    <source>
        <dbReference type="ARBA" id="ARBA00023136"/>
    </source>
</evidence>
<dbReference type="Proteomes" id="UP000235828">
    <property type="component" value="Chromosome B"/>
</dbReference>
<keyword evidence="5 9" id="KW-0997">Cell inner membrane</keyword>
<dbReference type="InterPro" id="IPR050739">
    <property type="entry name" value="MFP"/>
</dbReference>
<dbReference type="SUPFAM" id="SSF111369">
    <property type="entry name" value="HlyD-like secretion proteins"/>
    <property type="match status" value="1"/>
</dbReference>
<proteinExistence type="inferred from homology"/>
<evidence type="ECO:0000256" key="3">
    <source>
        <dbReference type="ARBA" id="ARBA00022448"/>
    </source>
</evidence>
<evidence type="ECO:0000256" key="7">
    <source>
        <dbReference type="ARBA" id="ARBA00022989"/>
    </source>
</evidence>
<keyword evidence="8 9" id="KW-0472">Membrane</keyword>
<dbReference type="KEGG" id="vta:B0151"/>
<dbReference type="Pfam" id="PF25988">
    <property type="entry name" value="HH_CyaD"/>
    <property type="match status" value="1"/>
</dbReference>
<dbReference type="InterPro" id="IPR010129">
    <property type="entry name" value="T1SS_HlyD"/>
</dbReference>
<dbReference type="Gene3D" id="1.10.287.470">
    <property type="entry name" value="Helix hairpin bin"/>
    <property type="match status" value="1"/>
</dbReference>
<feature type="coiled-coil region" evidence="10">
    <location>
        <begin position="252"/>
        <end position="279"/>
    </location>
</feature>
<dbReference type="Pfam" id="PF26002">
    <property type="entry name" value="Beta-barrel_AprE"/>
    <property type="match status" value="1"/>
</dbReference>
<dbReference type="PANTHER" id="PTHR30386:SF27">
    <property type="entry name" value="MEMBRANE FUSION PROTEIN (MFP) FAMILY PROTEIN"/>
    <property type="match status" value="1"/>
</dbReference>
<gene>
    <name evidence="13" type="primary">mtpD</name>
    <name evidence="13" type="ORF">VTAP4600_B0151</name>
</gene>
<dbReference type="Gene3D" id="2.40.30.170">
    <property type="match status" value="1"/>
</dbReference>
<evidence type="ECO:0000256" key="9">
    <source>
        <dbReference type="RuleBase" id="RU365093"/>
    </source>
</evidence>
<keyword evidence="10" id="KW-0175">Coiled coil</keyword>
<evidence type="ECO:0000256" key="10">
    <source>
        <dbReference type="SAM" id="Coils"/>
    </source>
</evidence>
<accession>A0A2N8ZIM6</accession>
<evidence type="ECO:0000256" key="2">
    <source>
        <dbReference type="ARBA" id="ARBA00009477"/>
    </source>
</evidence>
<protein>
    <recommendedName>
        <fullName evidence="9">Membrane fusion protein (MFP) family protein</fullName>
    </recommendedName>
</protein>
<sequence>MKVMKHLRTIIQAWKAQKSDAPEIKRSRDEYEFQPAYLEIVERPPAPWARRTSLALTMLLMLALLWSVIGKLDIHASAVGRLLVSNHSKVIQSIEPGEVAAINVRDGQRVRKGEVLIELNPVGIKAELQELREQLNFKRLEMARSQALLSHDPLSSFDVPESATEQQIKIARAHLQSEWTEVKANLDSLKGEMRVNMANQQARKNEITGLNRLAVNIKDRLDAQRALATSKLIPKFELLEQEREQLEIERTLSQQYTQIDVLKAEYKSKQEQRKSYLAKIRREYYDKMNEAQASIAVMSQQQIKLLEKYRLQSLRAPVNGVVQQLNVHTVGGVVQAAKQLMIIVPDEAVLEIEVMVLNKDVGFVHSGQEVEVKIDSFPYTRYGTVSGQVAYVSKDSVQDEKRGLVFPARVKIQQTTILVEDKDVPLQAGMSVNAEIRTGERRVIDYLLSPLQQYQSEAMRER</sequence>
<dbReference type="InterPro" id="IPR006144">
    <property type="entry name" value="Secretion_HlyD_CS"/>
</dbReference>
<dbReference type="EMBL" id="LT960612">
    <property type="protein sequence ID" value="SON51762.1"/>
    <property type="molecule type" value="Genomic_DNA"/>
</dbReference>
<dbReference type="Gene3D" id="2.40.50.100">
    <property type="match status" value="1"/>
</dbReference>
<organism evidence="13 14">
    <name type="scientific">Vibrio tapetis subsp. tapetis</name>
    <dbReference type="NCBI Taxonomy" id="1671868"/>
    <lineage>
        <taxon>Bacteria</taxon>
        <taxon>Pseudomonadati</taxon>
        <taxon>Pseudomonadota</taxon>
        <taxon>Gammaproteobacteria</taxon>
        <taxon>Vibrionales</taxon>
        <taxon>Vibrionaceae</taxon>
        <taxon>Vibrio</taxon>
    </lineage>
</organism>
<evidence type="ECO:0000259" key="12">
    <source>
        <dbReference type="Pfam" id="PF26002"/>
    </source>
</evidence>
<evidence type="ECO:0000256" key="5">
    <source>
        <dbReference type="ARBA" id="ARBA00022519"/>
    </source>
</evidence>
<dbReference type="GO" id="GO:0009306">
    <property type="term" value="P:protein secretion"/>
    <property type="evidence" value="ECO:0007669"/>
    <property type="project" value="InterPro"/>
</dbReference>
<evidence type="ECO:0000256" key="4">
    <source>
        <dbReference type="ARBA" id="ARBA00022475"/>
    </source>
</evidence>
<name>A0A2N8ZIM6_9VIBR</name>
<dbReference type="PROSITE" id="PS00543">
    <property type="entry name" value="HLYD_FAMILY"/>
    <property type="match status" value="1"/>
</dbReference>
<reference evidence="13 14" key="1">
    <citation type="submission" date="2017-10" db="EMBL/GenBank/DDBJ databases">
        <authorList>
            <person name="Banno H."/>
            <person name="Chua N.-H."/>
        </authorList>
    </citation>
    <scope>NUCLEOTIDE SEQUENCE [LARGE SCALE GENOMIC DNA]</scope>
    <source>
        <strain evidence="13">Vibrio tapetis CECT4600</strain>
    </source>
</reference>
<comment type="similarity">
    <text evidence="2 9">Belongs to the membrane fusion protein (MFP) (TC 8.A.1) family.</text>
</comment>
<evidence type="ECO:0000313" key="13">
    <source>
        <dbReference type="EMBL" id="SON51762.1"/>
    </source>
</evidence>
<dbReference type="GO" id="GO:0005886">
    <property type="term" value="C:plasma membrane"/>
    <property type="evidence" value="ECO:0007669"/>
    <property type="project" value="UniProtKB-SubCell"/>
</dbReference>
<dbReference type="AlphaFoldDB" id="A0A2N8ZIM6"/>
<evidence type="ECO:0000259" key="11">
    <source>
        <dbReference type="Pfam" id="PF25988"/>
    </source>
</evidence>
<comment type="subcellular location">
    <subcellularLocation>
        <location evidence="1 9">Cell inner membrane</location>
        <topology evidence="1 9">Single-pass membrane protein</topology>
    </subcellularLocation>
</comment>
<dbReference type="PANTHER" id="PTHR30386">
    <property type="entry name" value="MEMBRANE FUSION SUBUNIT OF EMRAB-TOLC MULTIDRUG EFFLUX PUMP"/>
    <property type="match status" value="1"/>
</dbReference>
<dbReference type="NCBIfam" id="TIGR01843">
    <property type="entry name" value="type_I_hlyD"/>
    <property type="match status" value="1"/>
</dbReference>
<feature type="transmembrane region" description="Helical" evidence="9">
    <location>
        <begin position="52"/>
        <end position="69"/>
    </location>
</feature>
<keyword evidence="7 9" id="KW-1133">Transmembrane helix</keyword>
<keyword evidence="14" id="KW-1185">Reference proteome</keyword>
<keyword evidence="6 9" id="KW-0812">Transmembrane</keyword>
<feature type="domain" description="AprE-like beta-barrel" evidence="12">
    <location>
        <begin position="350"/>
        <end position="439"/>
    </location>
</feature>
<dbReference type="InterPro" id="IPR059040">
    <property type="entry name" value="HH_CyaD-like"/>
</dbReference>
<evidence type="ECO:0000313" key="14">
    <source>
        <dbReference type="Proteomes" id="UP000235828"/>
    </source>
</evidence>
<keyword evidence="4 9" id="KW-1003">Cell membrane</keyword>
<evidence type="ECO:0000256" key="1">
    <source>
        <dbReference type="ARBA" id="ARBA00004377"/>
    </source>
</evidence>
<evidence type="ECO:0000256" key="6">
    <source>
        <dbReference type="ARBA" id="ARBA00022692"/>
    </source>
</evidence>
<dbReference type="PRINTS" id="PR01490">
    <property type="entry name" value="RTXTOXIND"/>
</dbReference>
<keyword evidence="3 9" id="KW-0813">Transport</keyword>